<dbReference type="EMBL" id="JAJADR010000006">
    <property type="protein sequence ID" value="MCB2410149.1"/>
    <property type="molecule type" value="Genomic_DNA"/>
</dbReference>
<proteinExistence type="predicted"/>
<organism evidence="1 2">
    <name type="scientific">Hymenobacter lucidus</name>
    <dbReference type="NCBI Taxonomy" id="2880930"/>
    <lineage>
        <taxon>Bacteria</taxon>
        <taxon>Pseudomonadati</taxon>
        <taxon>Bacteroidota</taxon>
        <taxon>Cytophagia</taxon>
        <taxon>Cytophagales</taxon>
        <taxon>Hymenobacteraceae</taxon>
        <taxon>Hymenobacter</taxon>
    </lineage>
</organism>
<gene>
    <name evidence="1" type="ORF">LGH74_19315</name>
</gene>
<evidence type="ECO:0000313" key="2">
    <source>
        <dbReference type="Proteomes" id="UP001165296"/>
    </source>
</evidence>
<evidence type="ECO:0008006" key="3">
    <source>
        <dbReference type="Google" id="ProtNLM"/>
    </source>
</evidence>
<dbReference type="InterPro" id="IPR032710">
    <property type="entry name" value="NTF2-like_dom_sf"/>
</dbReference>
<dbReference type="Proteomes" id="UP001165296">
    <property type="component" value="Unassembled WGS sequence"/>
</dbReference>
<sequence>MVTKELMAPTAQLLEDSLLVIWNDRNADRRLDAMQKIYASDIHFYESNTGEAIVGHQEINDLISKLQAAWPIEFQFQLSKPAQVNHTTQVAFWKLGPEGMQSVATGMDVAIIENEVIKSLYLFLDVEESVTKETD</sequence>
<comment type="caution">
    <text evidence="1">The sequence shown here is derived from an EMBL/GenBank/DDBJ whole genome shotgun (WGS) entry which is preliminary data.</text>
</comment>
<dbReference type="Gene3D" id="3.10.450.50">
    <property type="match status" value="1"/>
</dbReference>
<accession>A0ABS8AWH1</accession>
<name>A0ABS8AWH1_9BACT</name>
<dbReference type="RefSeq" id="WP_226178213.1">
    <property type="nucleotide sequence ID" value="NZ_JAJADR010000006.1"/>
</dbReference>
<keyword evidence="2" id="KW-1185">Reference proteome</keyword>
<dbReference type="SUPFAM" id="SSF54427">
    <property type="entry name" value="NTF2-like"/>
    <property type="match status" value="1"/>
</dbReference>
<protein>
    <recommendedName>
        <fullName evidence="3">Nuclear transport factor 2 family protein</fullName>
    </recommendedName>
</protein>
<evidence type="ECO:0000313" key="1">
    <source>
        <dbReference type="EMBL" id="MCB2410149.1"/>
    </source>
</evidence>
<reference evidence="1" key="1">
    <citation type="submission" date="2021-10" db="EMBL/GenBank/DDBJ databases">
        <authorList>
            <person name="Dean J.D."/>
            <person name="Kim M.K."/>
            <person name="Newey C.N."/>
            <person name="Stoker T.S."/>
            <person name="Thompson D.W."/>
            <person name="Grose J.H."/>
        </authorList>
    </citation>
    <scope>NUCLEOTIDE SEQUENCE</scope>
    <source>
        <strain evidence="1">BT178</strain>
    </source>
</reference>